<dbReference type="InterPro" id="IPR047112">
    <property type="entry name" value="RecG/Mfd"/>
</dbReference>
<evidence type="ECO:0000256" key="5">
    <source>
        <dbReference type="ARBA" id="ARBA00022801"/>
    </source>
</evidence>
<evidence type="ECO:0000256" key="1">
    <source>
        <dbReference type="ARBA" id="ARBA00007504"/>
    </source>
</evidence>
<keyword evidence="3 15" id="KW-0547">Nucleotide-binding</keyword>
<dbReference type="InterPro" id="IPR011545">
    <property type="entry name" value="DEAD/DEAH_box_helicase_dom"/>
</dbReference>
<evidence type="ECO:0000313" key="19">
    <source>
        <dbReference type="EMBL" id="GFP39515.1"/>
    </source>
</evidence>
<keyword evidence="11" id="KW-0413">Isomerase</keyword>
<dbReference type="PROSITE" id="PS51192">
    <property type="entry name" value="HELICASE_ATP_BIND_1"/>
    <property type="match status" value="1"/>
</dbReference>
<dbReference type="SUPFAM" id="SSF50249">
    <property type="entry name" value="Nucleic acid-binding proteins"/>
    <property type="match status" value="1"/>
</dbReference>
<dbReference type="Gene3D" id="2.40.50.140">
    <property type="entry name" value="Nucleic acid-binding proteins"/>
    <property type="match status" value="1"/>
</dbReference>
<dbReference type="SMART" id="SM00487">
    <property type="entry name" value="DEXDc"/>
    <property type="match status" value="1"/>
</dbReference>
<evidence type="ECO:0000256" key="4">
    <source>
        <dbReference type="ARBA" id="ARBA00022763"/>
    </source>
</evidence>
<evidence type="ECO:0000256" key="7">
    <source>
        <dbReference type="ARBA" id="ARBA00022840"/>
    </source>
</evidence>
<dbReference type="EMBL" id="BLRZ01000035">
    <property type="protein sequence ID" value="GFP30000.1"/>
    <property type="molecule type" value="Genomic_DNA"/>
</dbReference>
<dbReference type="NCBIfam" id="TIGR00643">
    <property type="entry name" value="recG"/>
    <property type="match status" value="1"/>
</dbReference>
<dbReference type="NCBIfam" id="NF008168">
    <property type="entry name" value="PRK10917.2-2"/>
    <property type="match status" value="1"/>
</dbReference>
<dbReference type="SUPFAM" id="SSF52540">
    <property type="entry name" value="P-loop containing nucleoside triphosphate hydrolases"/>
    <property type="match status" value="2"/>
</dbReference>
<dbReference type="RefSeq" id="WP_176235788.1">
    <property type="nucleotide sequence ID" value="NZ_BLRZ01000035.1"/>
</dbReference>
<dbReference type="Pfam" id="PF17191">
    <property type="entry name" value="RecG_wedge"/>
    <property type="match status" value="1"/>
</dbReference>
<keyword evidence="6 15" id="KW-0347">Helicase</keyword>
<dbReference type="Gene3D" id="3.40.50.300">
    <property type="entry name" value="P-loop containing nucleotide triphosphate hydrolases"/>
    <property type="match status" value="2"/>
</dbReference>
<keyword evidence="10 15" id="KW-0234">DNA repair</keyword>
<accession>A0A6V8PD52</accession>
<keyword evidence="9 15" id="KW-0233">DNA recombination</keyword>
<dbReference type="SMART" id="SM00490">
    <property type="entry name" value="HELICc"/>
    <property type="match status" value="1"/>
</dbReference>
<evidence type="ECO:0000256" key="3">
    <source>
        <dbReference type="ARBA" id="ARBA00022741"/>
    </source>
</evidence>
<evidence type="ECO:0000256" key="13">
    <source>
        <dbReference type="ARBA" id="ARBA00034808"/>
    </source>
</evidence>
<dbReference type="CDD" id="cd17992">
    <property type="entry name" value="DEXHc_RecG"/>
    <property type="match status" value="1"/>
</dbReference>
<evidence type="ECO:0000259" key="16">
    <source>
        <dbReference type="PROSITE" id="PS51192"/>
    </source>
</evidence>
<evidence type="ECO:0000256" key="10">
    <source>
        <dbReference type="ARBA" id="ARBA00023204"/>
    </source>
</evidence>
<evidence type="ECO:0000256" key="6">
    <source>
        <dbReference type="ARBA" id="ARBA00022806"/>
    </source>
</evidence>
<sequence>MKQINTLGAKSIVDVNLTPSSEAESSLFFYLPKAREVQNQLRVLGDLGQLRGAVSRTRGRMSRLGLSSILDLLLHFPRTYLDLSTIKKISELQVDSKVTVIGQVRTIDKRRSFSGKDILQIVISDGSGYLIGVWFNQNYLADLFKVGDQVAFSGTVKFNYGSLQIVNPLYDVLDGPGTEETDVLNTCRIIPLYPLTAGLSPRTFRKLIFRAIREFSDFLDLLPLTFRMSQNLDLLSSEALEQIHFPSAKNLLLISRRRLIFEELFLLEFALAMKKRSAFQLPGVALSPDRKILEFMEGLPFRLTRAQRRVMGEIWKDLSQPHPMNRLIQGDVGSGKTIVAIIALMTAVFNGYQGAFMVPTEILAEQHYQRLCFLVKDWGVKVALLTSSLTPGQRKSFYEDMARGEIDIVIGTHALIQENVAFRNLALAVIDEQHRFGVRQRGRLKDKAVFPHLLVMSATPIPRSISQTIYGDLEVSLIDEFPQGKRDIKTILVEESHRERAYQLIKQEVDKGKKAYVICPLIDESDKMELKAVLQETEFLQNVVFKDYQVGLLHGQINSVKKAQIMEKFRGDGVDILISTTVIEVGVDVPEATVMLIENAERFGLAQLHQLRGRIGRKGDRSYCLLCADLREKEEAKKRIDAFIKISDGFKLAERDLFIRGEGQLFGERQSGFPDLKIASMVRHKKIIGKVREKAFAFLEDHRFRRSQKLLQACCHRLLPPRFFEDQG</sequence>
<dbReference type="InterPro" id="IPR001650">
    <property type="entry name" value="Helicase_C-like"/>
</dbReference>
<evidence type="ECO:0000256" key="15">
    <source>
        <dbReference type="RuleBase" id="RU363016"/>
    </source>
</evidence>
<dbReference type="GO" id="GO:0003677">
    <property type="term" value="F:DNA binding"/>
    <property type="evidence" value="ECO:0007669"/>
    <property type="project" value="UniProtKB-KW"/>
</dbReference>
<comment type="similarity">
    <text evidence="1 15">Belongs to the helicase family. RecG subfamily.</text>
</comment>
<dbReference type="GO" id="GO:0016787">
    <property type="term" value="F:hydrolase activity"/>
    <property type="evidence" value="ECO:0007669"/>
    <property type="project" value="UniProtKB-KW"/>
</dbReference>
<feature type="domain" description="Helicase C-terminal" evidence="17">
    <location>
        <begin position="504"/>
        <end position="658"/>
    </location>
</feature>
<dbReference type="GO" id="GO:0006281">
    <property type="term" value="P:DNA repair"/>
    <property type="evidence" value="ECO:0007669"/>
    <property type="project" value="UniProtKB-UniRule"/>
</dbReference>
<evidence type="ECO:0000256" key="14">
    <source>
        <dbReference type="ARBA" id="ARBA00048988"/>
    </source>
</evidence>
<dbReference type="PANTHER" id="PTHR47964:SF1">
    <property type="entry name" value="ATP-DEPENDENT DNA HELICASE HOMOLOG RECG, CHLOROPLASTIC"/>
    <property type="match status" value="1"/>
</dbReference>
<dbReference type="InterPro" id="IPR027417">
    <property type="entry name" value="P-loop_NTPase"/>
</dbReference>
<comment type="function">
    <text evidence="15">Plays a critical role in recombination and DNA repair. Helps process Holliday junction intermediates to mature products by catalyzing branch migration. Has replication fork regression activity, unwinds stalled or blocked replication forks to make a HJ that can be resolved. Has a DNA unwinding activity characteristic of a DNA helicase with 3'-5' polarity.</text>
</comment>
<dbReference type="InterPro" id="IPR045562">
    <property type="entry name" value="RecG_dom3_C"/>
</dbReference>
<dbReference type="InterPro" id="IPR004609">
    <property type="entry name" value="ATP-dep_DNA_helicase_RecG"/>
</dbReference>
<dbReference type="GO" id="GO:0006310">
    <property type="term" value="P:DNA recombination"/>
    <property type="evidence" value="ECO:0007669"/>
    <property type="project" value="UniProtKB-UniRule"/>
</dbReference>
<proteinExistence type="inferred from homology"/>
<keyword evidence="21" id="KW-1185">Reference proteome</keyword>
<dbReference type="EMBL" id="BLSD01000060">
    <property type="protein sequence ID" value="GFP39515.1"/>
    <property type="molecule type" value="Genomic_DNA"/>
</dbReference>
<keyword evidence="4 15" id="KW-0227">DNA damage</keyword>
<keyword evidence="5 15" id="KW-0378">Hydrolase</keyword>
<evidence type="ECO:0000313" key="18">
    <source>
        <dbReference type="EMBL" id="GFP30000.1"/>
    </source>
</evidence>
<evidence type="ECO:0000259" key="17">
    <source>
        <dbReference type="PROSITE" id="PS51194"/>
    </source>
</evidence>
<organism evidence="18 21">
    <name type="scientific">Candidatus Hakubella thermalkaliphila</name>
    <dbReference type="NCBI Taxonomy" id="2754717"/>
    <lineage>
        <taxon>Bacteria</taxon>
        <taxon>Bacillati</taxon>
        <taxon>Actinomycetota</taxon>
        <taxon>Actinomycetota incertae sedis</taxon>
        <taxon>Candidatus Hakubellales</taxon>
        <taxon>Candidatus Hakubellaceae</taxon>
        <taxon>Candidatus Hakubella</taxon>
    </lineage>
</organism>
<dbReference type="PROSITE" id="PS51194">
    <property type="entry name" value="HELICASE_CTER"/>
    <property type="match status" value="1"/>
</dbReference>
<name>A0A6V8PD52_9ACTN</name>
<dbReference type="PANTHER" id="PTHR47964">
    <property type="entry name" value="ATP-DEPENDENT DNA HELICASE HOMOLOG RECG, CHLOROPLASTIC"/>
    <property type="match status" value="1"/>
</dbReference>
<dbReference type="Pfam" id="PF00270">
    <property type="entry name" value="DEAD"/>
    <property type="match status" value="1"/>
</dbReference>
<dbReference type="GO" id="GO:0043138">
    <property type="term" value="F:3'-5' DNA helicase activity"/>
    <property type="evidence" value="ECO:0007669"/>
    <property type="project" value="UniProtKB-EC"/>
</dbReference>
<dbReference type="GO" id="GO:0005524">
    <property type="term" value="F:ATP binding"/>
    <property type="evidence" value="ECO:0007669"/>
    <property type="project" value="UniProtKB-KW"/>
</dbReference>
<dbReference type="InterPro" id="IPR033454">
    <property type="entry name" value="RecG_wedge"/>
</dbReference>
<keyword evidence="8" id="KW-0238">DNA-binding</keyword>
<reference evidence="20 21" key="1">
    <citation type="journal article" date="2020" name="Front. Microbiol.">
        <title>Single-cell genomics of novel Actinobacteria with the Wood-Ljungdahl pathway discovered in a serpentinizing system.</title>
        <authorList>
            <person name="Merino N."/>
            <person name="Kawai M."/>
            <person name="Boyd E.S."/>
            <person name="Colman D.R."/>
            <person name="McGlynn S.E."/>
            <person name="Nealson K.H."/>
            <person name="Kurokawa K."/>
            <person name="Hongoh Y."/>
        </authorList>
    </citation>
    <scope>NUCLEOTIDE SEQUENCE [LARGE SCALE GENOMIC DNA]</scope>
    <source>
        <strain evidence="18 21">S34</strain>
        <strain evidence="19 20">S47</strain>
    </source>
</reference>
<dbReference type="NCBIfam" id="NF008165">
    <property type="entry name" value="PRK10917.1-3"/>
    <property type="match status" value="1"/>
</dbReference>
<keyword evidence="7 15" id="KW-0067">ATP-binding</keyword>
<dbReference type="CDD" id="cd04488">
    <property type="entry name" value="RecG_wedge_OBF"/>
    <property type="match status" value="1"/>
</dbReference>
<dbReference type="AlphaFoldDB" id="A0A6V8PD52"/>
<dbReference type="EC" id="5.6.2.4" evidence="13 15"/>
<evidence type="ECO:0000256" key="2">
    <source>
        <dbReference type="ARBA" id="ARBA00017846"/>
    </source>
</evidence>
<dbReference type="InterPro" id="IPR014001">
    <property type="entry name" value="Helicase_ATP-bd"/>
</dbReference>
<comment type="catalytic activity">
    <reaction evidence="12 15">
        <text>Couples ATP hydrolysis with the unwinding of duplex DNA by translocating in the 3'-5' direction.</text>
        <dbReference type="EC" id="5.6.2.4"/>
    </reaction>
</comment>
<protein>
    <recommendedName>
        <fullName evidence="2 15">ATP-dependent DNA helicase RecG</fullName>
        <ecNumber evidence="13 15">5.6.2.4</ecNumber>
    </recommendedName>
</protein>
<comment type="catalytic activity">
    <reaction evidence="14 15">
        <text>ATP + H2O = ADP + phosphate + H(+)</text>
        <dbReference type="Rhea" id="RHEA:13065"/>
        <dbReference type="ChEBI" id="CHEBI:15377"/>
        <dbReference type="ChEBI" id="CHEBI:15378"/>
        <dbReference type="ChEBI" id="CHEBI:30616"/>
        <dbReference type="ChEBI" id="CHEBI:43474"/>
        <dbReference type="ChEBI" id="CHEBI:456216"/>
        <dbReference type="EC" id="5.6.2.4"/>
    </reaction>
</comment>
<dbReference type="Pfam" id="PF00271">
    <property type="entry name" value="Helicase_C"/>
    <property type="match status" value="1"/>
</dbReference>
<dbReference type="Proteomes" id="UP000588083">
    <property type="component" value="Unassembled WGS sequence"/>
</dbReference>
<evidence type="ECO:0000256" key="8">
    <source>
        <dbReference type="ARBA" id="ARBA00023125"/>
    </source>
</evidence>
<comment type="caution">
    <text evidence="18">The sequence shown here is derived from an EMBL/GenBank/DDBJ whole genome shotgun (WGS) entry which is preliminary data.</text>
</comment>
<evidence type="ECO:0000256" key="9">
    <source>
        <dbReference type="ARBA" id="ARBA00023172"/>
    </source>
</evidence>
<dbReference type="Pfam" id="PF19833">
    <property type="entry name" value="RecG_dom3_C"/>
    <property type="match status" value="1"/>
</dbReference>
<feature type="domain" description="Helicase ATP-binding" evidence="16">
    <location>
        <begin position="317"/>
        <end position="478"/>
    </location>
</feature>
<dbReference type="InterPro" id="IPR012340">
    <property type="entry name" value="NA-bd_OB-fold"/>
</dbReference>
<evidence type="ECO:0000256" key="12">
    <source>
        <dbReference type="ARBA" id="ARBA00034617"/>
    </source>
</evidence>
<evidence type="ECO:0000313" key="21">
    <source>
        <dbReference type="Proteomes" id="UP000588083"/>
    </source>
</evidence>
<evidence type="ECO:0000256" key="11">
    <source>
        <dbReference type="ARBA" id="ARBA00023235"/>
    </source>
</evidence>
<dbReference type="Proteomes" id="UP000569018">
    <property type="component" value="Unassembled WGS sequence"/>
</dbReference>
<gene>
    <name evidence="18" type="ORF">HKBW3S34_00920</name>
    <name evidence="19" type="ORF">HKBW3S47_01213</name>
</gene>
<evidence type="ECO:0000313" key="20">
    <source>
        <dbReference type="Proteomes" id="UP000569018"/>
    </source>
</evidence>